<evidence type="ECO:0000313" key="2">
    <source>
        <dbReference type="Proteomes" id="UP000007842"/>
    </source>
</evidence>
<dbReference type="HOGENOM" id="CLU_3012214_0_0_11"/>
<evidence type="ECO:0000313" key="1">
    <source>
        <dbReference type="EMBL" id="AEW92373.1"/>
    </source>
</evidence>
<dbReference type="EMBL" id="CP003219">
    <property type="protein sequence ID" value="AEW92373.1"/>
    <property type="molecule type" value="Genomic_DNA"/>
</dbReference>
<protein>
    <submittedName>
        <fullName evidence="1">Uncharacterized protein</fullName>
    </submittedName>
</protein>
<keyword evidence="2" id="KW-1185">Reference proteome</keyword>
<reference evidence="2" key="1">
    <citation type="submission" date="2011-12" db="EMBL/GenBank/DDBJ databases">
        <title>Complete genome sequence of Streptomyces cattleya strain DSM 46488.</title>
        <authorList>
            <person name="Ou H.-Y."/>
            <person name="Li P."/>
            <person name="Zhao C."/>
            <person name="O'Hagan D."/>
            <person name="Deng Z."/>
        </authorList>
    </citation>
    <scope>NUCLEOTIDE SEQUENCE [LARGE SCALE GENOMIC DNA]</scope>
    <source>
        <strain evidence="2">ATCC 35852 / DSM 46488 / JCM 4925 / NBRC 14057 / NRRL 8057</strain>
    </source>
</reference>
<proteinExistence type="predicted"/>
<dbReference type="AlphaFoldDB" id="G8WVS8"/>
<name>G8WVS8_STREN</name>
<organism evidence="1 2">
    <name type="scientific">Streptantibioticus cattleyicolor (strain ATCC 35852 / DSM 46488 / JCM 4925 / NBRC 14057 / NRRL 8057)</name>
    <name type="common">Streptomyces cattleya</name>
    <dbReference type="NCBI Taxonomy" id="1003195"/>
    <lineage>
        <taxon>Bacteria</taxon>
        <taxon>Bacillati</taxon>
        <taxon>Actinomycetota</taxon>
        <taxon>Actinomycetes</taxon>
        <taxon>Kitasatosporales</taxon>
        <taxon>Streptomycetaceae</taxon>
        <taxon>Streptantibioticus</taxon>
    </lineage>
</organism>
<dbReference type="KEGG" id="scy:SCATT_00020"/>
<dbReference type="Proteomes" id="UP000007842">
    <property type="component" value="Chromosome"/>
</dbReference>
<sequence>MVFKRFECWSLEMSLWRDCHWGRGVPSLPDAHRRRRRAPGFSLLARLKKRVNGDFG</sequence>
<gene>
    <name evidence="1" type="ordered locus">SCATT_00020</name>
</gene>
<accession>G8WVS8</accession>